<gene>
    <name evidence="1" type="ORF">E2C01_044335</name>
</gene>
<accession>A0A5B7FY60</accession>
<protein>
    <submittedName>
        <fullName evidence="1">Uncharacterized protein</fullName>
    </submittedName>
</protein>
<keyword evidence="2" id="KW-1185">Reference proteome</keyword>
<dbReference type="OrthoDB" id="120976at2759"/>
<sequence>MRFNREVMFHRLRIISKTANVAKANVEKFREVSRHLRPGDISGSLPRWGLRGLEVVDLLAESGLNSCNEWLKLLEDTEINYITLERVVKHVRKCKNEVISVDDSTISSAKNLLPLIPPKEFYTNRHCPREAVPHARLHSRLPLRSSSTLLI</sequence>
<evidence type="ECO:0000313" key="1">
    <source>
        <dbReference type="EMBL" id="MPC50506.1"/>
    </source>
</evidence>
<proteinExistence type="predicted"/>
<evidence type="ECO:0000313" key="2">
    <source>
        <dbReference type="Proteomes" id="UP000324222"/>
    </source>
</evidence>
<dbReference type="AlphaFoldDB" id="A0A5B7FY60"/>
<name>A0A5B7FY60_PORTR</name>
<comment type="caution">
    <text evidence="1">The sequence shown here is derived from an EMBL/GenBank/DDBJ whole genome shotgun (WGS) entry which is preliminary data.</text>
</comment>
<dbReference type="Proteomes" id="UP000324222">
    <property type="component" value="Unassembled WGS sequence"/>
</dbReference>
<organism evidence="1 2">
    <name type="scientific">Portunus trituberculatus</name>
    <name type="common">Swimming crab</name>
    <name type="synonym">Neptunus trituberculatus</name>
    <dbReference type="NCBI Taxonomy" id="210409"/>
    <lineage>
        <taxon>Eukaryota</taxon>
        <taxon>Metazoa</taxon>
        <taxon>Ecdysozoa</taxon>
        <taxon>Arthropoda</taxon>
        <taxon>Crustacea</taxon>
        <taxon>Multicrustacea</taxon>
        <taxon>Malacostraca</taxon>
        <taxon>Eumalacostraca</taxon>
        <taxon>Eucarida</taxon>
        <taxon>Decapoda</taxon>
        <taxon>Pleocyemata</taxon>
        <taxon>Brachyura</taxon>
        <taxon>Eubrachyura</taxon>
        <taxon>Portunoidea</taxon>
        <taxon>Portunidae</taxon>
        <taxon>Portuninae</taxon>
        <taxon>Portunus</taxon>
    </lineage>
</organism>
<reference evidence="1 2" key="1">
    <citation type="submission" date="2019-05" db="EMBL/GenBank/DDBJ databases">
        <title>Another draft genome of Portunus trituberculatus and its Hox gene families provides insights of decapod evolution.</title>
        <authorList>
            <person name="Jeong J.-H."/>
            <person name="Song I."/>
            <person name="Kim S."/>
            <person name="Choi T."/>
            <person name="Kim D."/>
            <person name="Ryu S."/>
            <person name="Kim W."/>
        </authorList>
    </citation>
    <scope>NUCLEOTIDE SEQUENCE [LARGE SCALE GENOMIC DNA]</scope>
    <source>
        <tissue evidence="1">Muscle</tissue>
    </source>
</reference>
<dbReference type="EMBL" id="VSRR010009542">
    <property type="protein sequence ID" value="MPC50506.1"/>
    <property type="molecule type" value="Genomic_DNA"/>
</dbReference>